<dbReference type="OrthoDB" id="10028364at2759"/>
<evidence type="ECO:0000256" key="5">
    <source>
        <dbReference type="PROSITE-ProRule" id="PRU00581"/>
    </source>
</evidence>
<dbReference type="InterPro" id="IPR008253">
    <property type="entry name" value="Marvel"/>
</dbReference>
<evidence type="ECO:0000256" key="1">
    <source>
        <dbReference type="ARBA" id="ARBA00004141"/>
    </source>
</evidence>
<dbReference type="CTD" id="54918"/>
<dbReference type="GO" id="GO:0016020">
    <property type="term" value="C:membrane"/>
    <property type="evidence" value="ECO:0007669"/>
    <property type="project" value="UniProtKB-SubCell"/>
</dbReference>
<organism evidence="9 10">
    <name type="scientific">Sphaeramia orbicularis</name>
    <name type="common">orbiculate cardinalfish</name>
    <dbReference type="NCBI Taxonomy" id="375764"/>
    <lineage>
        <taxon>Eukaryota</taxon>
        <taxon>Metazoa</taxon>
        <taxon>Chordata</taxon>
        <taxon>Craniata</taxon>
        <taxon>Vertebrata</taxon>
        <taxon>Euteleostomi</taxon>
        <taxon>Actinopterygii</taxon>
        <taxon>Neopterygii</taxon>
        <taxon>Teleostei</taxon>
        <taxon>Neoteleostei</taxon>
        <taxon>Acanthomorphata</taxon>
        <taxon>Gobiaria</taxon>
        <taxon>Kurtiformes</taxon>
        <taxon>Apogonoidei</taxon>
        <taxon>Apogonidae</taxon>
        <taxon>Apogoninae</taxon>
        <taxon>Sphaeramia</taxon>
    </lineage>
</organism>
<evidence type="ECO:0000256" key="6">
    <source>
        <dbReference type="SAM" id="MobiDB-lite"/>
    </source>
</evidence>
<keyword evidence="2 5" id="KW-0812">Transmembrane</keyword>
<accession>A0A673ASV0</accession>
<feature type="transmembrane region" description="Helical" evidence="7">
    <location>
        <begin position="127"/>
        <end position="147"/>
    </location>
</feature>
<comment type="subcellular location">
    <subcellularLocation>
        <location evidence="1">Membrane</location>
        <topology evidence="1">Multi-pass membrane protein</topology>
    </subcellularLocation>
</comment>
<dbReference type="AlphaFoldDB" id="A0A673ASV0"/>
<gene>
    <name evidence="9" type="primary">cmtm6</name>
</gene>
<dbReference type="PANTHER" id="PTHR22776:SF25">
    <property type="entry name" value="CKLF-LIKE MARVEL TRANSMEMBRANE DOMAIN-CONTAINING PROTEIN 6"/>
    <property type="match status" value="1"/>
</dbReference>
<evidence type="ECO:0000256" key="7">
    <source>
        <dbReference type="SAM" id="Phobius"/>
    </source>
</evidence>
<feature type="region of interest" description="Disordered" evidence="6">
    <location>
        <begin position="165"/>
        <end position="186"/>
    </location>
</feature>
<keyword evidence="3 7" id="KW-1133">Transmembrane helix</keyword>
<evidence type="ECO:0000313" key="10">
    <source>
        <dbReference type="Proteomes" id="UP000472271"/>
    </source>
</evidence>
<name>A0A673ASV0_9TELE</name>
<reference evidence="9" key="2">
    <citation type="submission" date="2025-08" db="UniProtKB">
        <authorList>
            <consortium name="Ensembl"/>
        </authorList>
    </citation>
    <scope>IDENTIFICATION</scope>
</reference>
<sequence>MDGVYAQTTTPNPRTSCFQIPLDFLDMKRFGVKIVEVLLSFVAFVTEEMVSSCISCPPLYLFEFVSCTAFLFTLLLLILLASPLHLRVGITCWPMLDFVYTTIIAVLFIIASIVFASSNSGTSLEKAAAVFGFMASVAFVADIFLFFKENGLPFNKMEKQGPTNGIMPPVEAQPEAEKLTATENGQ</sequence>
<reference evidence="9" key="3">
    <citation type="submission" date="2025-09" db="UniProtKB">
        <authorList>
            <consortium name="Ensembl"/>
        </authorList>
    </citation>
    <scope>IDENTIFICATION</scope>
</reference>
<feature type="domain" description="MARVEL" evidence="8">
    <location>
        <begin position="24"/>
        <end position="151"/>
    </location>
</feature>
<keyword evidence="10" id="KW-1185">Reference proteome</keyword>
<dbReference type="InParanoid" id="A0A673ASV0"/>
<evidence type="ECO:0000313" key="9">
    <source>
        <dbReference type="Ensembl" id="ENSSORP00005032661.1"/>
    </source>
</evidence>
<evidence type="ECO:0000256" key="2">
    <source>
        <dbReference type="ARBA" id="ARBA00022692"/>
    </source>
</evidence>
<protein>
    <recommendedName>
        <fullName evidence="8">MARVEL domain-containing protein</fullName>
    </recommendedName>
</protein>
<evidence type="ECO:0000256" key="4">
    <source>
        <dbReference type="ARBA" id="ARBA00023136"/>
    </source>
</evidence>
<dbReference type="PROSITE" id="PS51225">
    <property type="entry name" value="MARVEL"/>
    <property type="match status" value="1"/>
</dbReference>
<evidence type="ECO:0000256" key="3">
    <source>
        <dbReference type="ARBA" id="ARBA00022989"/>
    </source>
</evidence>
<dbReference type="Proteomes" id="UP000472271">
    <property type="component" value="Chromosome 16"/>
</dbReference>
<reference evidence="9" key="1">
    <citation type="submission" date="2019-06" db="EMBL/GenBank/DDBJ databases">
        <authorList>
            <consortium name="Wellcome Sanger Institute Data Sharing"/>
        </authorList>
    </citation>
    <scope>NUCLEOTIDE SEQUENCE [LARGE SCALE GENOMIC DNA]</scope>
</reference>
<feature type="transmembrane region" description="Helical" evidence="7">
    <location>
        <begin position="58"/>
        <end position="81"/>
    </location>
</feature>
<feature type="transmembrane region" description="Helical" evidence="7">
    <location>
        <begin position="93"/>
        <end position="115"/>
    </location>
</feature>
<proteinExistence type="predicted"/>
<evidence type="ECO:0000259" key="8">
    <source>
        <dbReference type="PROSITE" id="PS51225"/>
    </source>
</evidence>
<dbReference type="Ensembl" id="ENSSORT00005033559.1">
    <property type="protein sequence ID" value="ENSSORP00005032661.1"/>
    <property type="gene ID" value="ENSSORG00005015506.1"/>
</dbReference>
<dbReference type="RefSeq" id="XP_030013737.1">
    <property type="nucleotide sequence ID" value="XM_030157877.1"/>
</dbReference>
<dbReference type="PANTHER" id="PTHR22776">
    <property type="entry name" value="MARVEL-CONTAINING POTENTIAL LIPID RAFT-ASSOCIATED PROTEIN"/>
    <property type="match status" value="1"/>
</dbReference>
<dbReference type="InterPro" id="IPR050578">
    <property type="entry name" value="MARVEL-CKLF_proteins"/>
</dbReference>
<keyword evidence="4 5" id="KW-0472">Membrane</keyword>
<dbReference type="GeneID" id="115435453"/>
<dbReference type="Pfam" id="PF01284">
    <property type="entry name" value="MARVEL"/>
    <property type="match status" value="1"/>
</dbReference>